<dbReference type="FunFam" id="1.10.10.10:FF:000018">
    <property type="entry name" value="DNA-binding response regulator ResD"/>
    <property type="match status" value="1"/>
</dbReference>
<dbReference type="InterPro" id="IPR011006">
    <property type="entry name" value="CheY-like_superfamily"/>
</dbReference>
<dbReference type="InterPro" id="IPR016032">
    <property type="entry name" value="Sig_transdc_resp-reg_C-effctor"/>
</dbReference>
<dbReference type="GO" id="GO:0000156">
    <property type="term" value="F:phosphorelay response regulator activity"/>
    <property type="evidence" value="ECO:0007669"/>
    <property type="project" value="TreeGrafter"/>
</dbReference>
<dbReference type="SMART" id="SM00448">
    <property type="entry name" value="REC"/>
    <property type="match status" value="1"/>
</dbReference>
<evidence type="ECO:0000256" key="2">
    <source>
        <dbReference type="ARBA" id="ARBA00023012"/>
    </source>
</evidence>
<dbReference type="Pfam" id="PF00072">
    <property type="entry name" value="Response_reg"/>
    <property type="match status" value="1"/>
</dbReference>
<dbReference type="InterPro" id="IPR001867">
    <property type="entry name" value="OmpR/PhoB-type_DNA-bd"/>
</dbReference>
<proteinExistence type="predicted"/>
<dbReference type="EMBL" id="LJCR01000133">
    <property type="protein sequence ID" value="KPV54004.1"/>
    <property type="molecule type" value="Genomic_DNA"/>
</dbReference>
<dbReference type="PROSITE" id="PS51755">
    <property type="entry name" value="OMPR_PHOB"/>
    <property type="match status" value="1"/>
</dbReference>
<protein>
    <recommendedName>
        <fullName evidence="10">XRE family transcriptional regulator</fullName>
    </recommendedName>
</protein>
<evidence type="ECO:0000256" key="4">
    <source>
        <dbReference type="PROSITE-ProRule" id="PRU00169"/>
    </source>
</evidence>
<dbReference type="Proteomes" id="UP000050509">
    <property type="component" value="Unassembled WGS sequence"/>
</dbReference>
<evidence type="ECO:0008006" key="10">
    <source>
        <dbReference type="Google" id="ProtNLM"/>
    </source>
</evidence>
<organism evidence="8 9">
    <name type="scientific">Kouleothrix aurantiaca</name>
    <dbReference type="NCBI Taxonomy" id="186479"/>
    <lineage>
        <taxon>Bacteria</taxon>
        <taxon>Bacillati</taxon>
        <taxon>Chloroflexota</taxon>
        <taxon>Chloroflexia</taxon>
        <taxon>Chloroflexales</taxon>
        <taxon>Roseiflexineae</taxon>
        <taxon>Roseiflexaceae</taxon>
        <taxon>Kouleothrix</taxon>
    </lineage>
</organism>
<dbReference type="Pfam" id="PF00486">
    <property type="entry name" value="Trans_reg_C"/>
    <property type="match status" value="1"/>
</dbReference>
<keyword evidence="2" id="KW-0902">Two-component regulatory system</keyword>
<keyword evidence="9" id="KW-1185">Reference proteome</keyword>
<dbReference type="SUPFAM" id="SSF46894">
    <property type="entry name" value="C-terminal effector domain of the bipartite response regulators"/>
    <property type="match status" value="1"/>
</dbReference>
<evidence type="ECO:0000313" key="9">
    <source>
        <dbReference type="Proteomes" id="UP000050509"/>
    </source>
</evidence>
<keyword evidence="1 4" id="KW-0597">Phosphoprotein</keyword>
<dbReference type="GO" id="GO:0032993">
    <property type="term" value="C:protein-DNA complex"/>
    <property type="evidence" value="ECO:0007669"/>
    <property type="project" value="TreeGrafter"/>
</dbReference>
<dbReference type="SMART" id="SM00862">
    <property type="entry name" value="Trans_reg_C"/>
    <property type="match status" value="1"/>
</dbReference>
<dbReference type="PROSITE" id="PS50110">
    <property type="entry name" value="RESPONSE_REGULATORY"/>
    <property type="match status" value="1"/>
</dbReference>
<sequence length="230" mass="25760">MNEHIHILLLHQAGTAANRLVAFLTSESYRTSIAHDGVSGLNLLRASPPDLVILDADLPRIDGITLCGAIRKQSRTPIILLTSQDDEIQQIIGLDRGADLCLAPTVSEGELRARLRSLLRRANVHTKAQRPALTIGELRVDVQTRRAWLAGSELQLTPREFDLLAYLMHHRGIAVARDQLLKDVWGGRVGANSQTLDVHIRWLRQKVEPNPEQPVYIRTVRMIGYRFEGP</sequence>
<dbReference type="CDD" id="cd17574">
    <property type="entry name" value="REC_OmpR"/>
    <property type="match status" value="1"/>
</dbReference>
<dbReference type="InterPro" id="IPR039420">
    <property type="entry name" value="WalR-like"/>
</dbReference>
<dbReference type="SUPFAM" id="SSF52172">
    <property type="entry name" value="CheY-like"/>
    <property type="match status" value="1"/>
</dbReference>
<feature type="domain" description="OmpR/PhoB-type" evidence="7">
    <location>
        <begin position="130"/>
        <end position="229"/>
    </location>
</feature>
<evidence type="ECO:0000259" key="7">
    <source>
        <dbReference type="PROSITE" id="PS51755"/>
    </source>
</evidence>
<feature type="DNA-binding region" description="OmpR/PhoB-type" evidence="5">
    <location>
        <begin position="130"/>
        <end position="229"/>
    </location>
</feature>
<dbReference type="GO" id="GO:0006355">
    <property type="term" value="P:regulation of DNA-templated transcription"/>
    <property type="evidence" value="ECO:0007669"/>
    <property type="project" value="InterPro"/>
</dbReference>
<keyword evidence="3 5" id="KW-0238">DNA-binding</keyword>
<comment type="caution">
    <text evidence="8">The sequence shown here is derived from an EMBL/GenBank/DDBJ whole genome shotgun (WGS) entry which is preliminary data.</text>
</comment>
<evidence type="ECO:0000256" key="1">
    <source>
        <dbReference type="ARBA" id="ARBA00022553"/>
    </source>
</evidence>
<evidence type="ECO:0000313" key="8">
    <source>
        <dbReference type="EMBL" id="KPV54004.1"/>
    </source>
</evidence>
<name>A0A0P9D808_9CHLR</name>
<dbReference type="PANTHER" id="PTHR48111">
    <property type="entry name" value="REGULATOR OF RPOS"/>
    <property type="match status" value="1"/>
</dbReference>
<dbReference type="GO" id="GO:0005829">
    <property type="term" value="C:cytosol"/>
    <property type="evidence" value="ECO:0007669"/>
    <property type="project" value="TreeGrafter"/>
</dbReference>
<dbReference type="InterPro" id="IPR036388">
    <property type="entry name" value="WH-like_DNA-bd_sf"/>
</dbReference>
<reference evidence="8 9" key="1">
    <citation type="submission" date="2015-09" db="EMBL/GenBank/DDBJ databases">
        <title>Draft genome sequence of Kouleothrix aurantiaca JCM 19913.</title>
        <authorList>
            <person name="Hemp J."/>
        </authorList>
    </citation>
    <scope>NUCLEOTIDE SEQUENCE [LARGE SCALE GENOMIC DNA]</scope>
    <source>
        <strain evidence="8 9">COM-B</strain>
    </source>
</reference>
<dbReference type="AlphaFoldDB" id="A0A0P9D808"/>
<accession>A0A0P9D808</accession>
<dbReference type="Gene3D" id="1.10.10.10">
    <property type="entry name" value="Winged helix-like DNA-binding domain superfamily/Winged helix DNA-binding domain"/>
    <property type="match status" value="1"/>
</dbReference>
<feature type="domain" description="Response regulatory" evidence="6">
    <location>
        <begin position="6"/>
        <end position="119"/>
    </location>
</feature>
<dbReference type="CDD" id="cd00383">
    <property type="entry name" value="trans_reg_C"/>
    <property type="match status" value="1"/>
</dbReference>
<dbReference type="PANTHER" id="PTHR48111:SF40">
    <property type="entry name" value="PHOSPHATE REGULON TRANSCRIPTIONAL REGULATORY PROTEIN PHOB"/>
    <property type="match status" value="1"/>
</dbReference>
<dbReference type="Gene3D" id="3.40.50.2300">
    <property type="match status" value="1"/>
</dbReference>
<dbReference type="InterPro" id="IPR001789">
    <property type="entry name" value="Sig_transdc_resp-reg_receiver"/>
</dbReference>
<dbReference type="GO" id="GO:0000976">
    <property type="term" value="F:transcription cis-regulatory region binding"/>
    <property type="evidence" value="ECO:0007669"/>
    <property type="project" value="TreeGrafter"/>
</dbReference>
<evidence type="ECO:0000259" key="6">
    <source>
        <dbReference type="PROSITE" id="PS50110"/>
    </source>
</evidence>
<gene>
    <name evidence="8" type="ORF">SE17_06325</name>
</gene>
<evidence type="ECO:0000256" key="3">
    <source>
        <dbReference type="ARBA" id="ARBA00023125"/>
    </source>
</evidence>
<feature type="modified residue" description="4-aspartylphosphate" evidence="4">
    <location>
        <position position="55"/>
    </location>
</feature>
<evidence type="ECO:0000256" key="5">
    <source>
        <dbReference type="PROSITE-ProRule" id="PRU01091"/>
    </source>
</evidence>